<reference evidence="9 10" key="1">
    <citation type="submission" date="2015-01" db="EMBL/GenBank/DDBJ databases">
        <title>The Genome Sequence of Exophiala oligosperma CBS72588.</title>
        <authorList>
            <consortium name="The Broad Institute Genomics Platform"/>
            <person name="Cuomo C."/>
            <person name="de Hoog S."/>
            <person name="Gorbushina A."/>
            <person name="Stielow B."/>
            <person name="Teixiera M."/>
            <person name="Abouelleil A."/>
            <person name="Chapman S.B."/>
            <person name="Priest M."/>
            <person name="Young S.K."/>
            <person name="Wortman J."/>
            <person name="Nusbaum C."/>
            <person name="Birren B."/>
        </authorList>
    </citation>
    <scope>NUCLEOTIDE SEQUENCE [LARGE SCALE GENOMIC DNA]</scope>
    <source>
        <strain evidence="9 10">CBS 72588</strain>
    </source>
</reference>
<dbReference type="STRING" id="215243.A0A0D2A9M4"/>
<dbReference type="GO" id="GO:0008195">
    <property type="term" value="F:phosphatidate phosphatase activity"/>
    <property type="evidence" value="ECO:0007669"/>
    <property type="project" value="TreeGrafter"/>
</dbReference>
<evidence type="ECO:0000256" key="5">
    <source>
        <dbReference type="ARBA" id="ARBA00023136"/>
    </source>
</evidence>
<dbReference type="GeneID" id="27362982"/>
<dbReference type="Pfam" id="PF01569">
    <property type="entry name" value="PAP2"/>
    <property type="match status" value="1"/>
</dbReference>
<proteinExistence type="inferred from homology"/>
<feature type="compositionally biased region" description="Polar residues" evidence="6">
    <location>
        <begin position="335"/>
        <end position="355"/>
    </location>
</feature>
<feature type="domain" description="Phosphatidic acid phosphatase type 2/haloperoxidase" evidence="8">
    <location>
        <begin position="104"/>
        <end position="287"/>
    </location>
</feature>
<dbReference type="SUPFAM" id="SSF48317">
    <property type="entry name" value="Acid phosphatase/Vanadium-dependent haloperoxidase"/>
    <property type="match status" value="1"/>
</dbReference>
<evidence type="ECO:0000313" key="9">
    <source>
        <dbReference type="EMBL" id="KIW37011.1"/>
    </source>
</evidence>
<keyword evidence="5 7" id="KW-0472">Membrane</keyword>
<feature type="transmembrane region" description="Helical" evidence="7">
    <location>
        <begin position="237"/>
        <end position="262"/>
    </location>
</feature>
<dbReference type="Proteomes" id="UP000053342">
    <property type="component" value="Unassembled WGS sequence"/>
</dbReference>
<comment type="similarity">
    <text evidence="2">Belongs to the PA-phosphatase related phosphoesterase family.</text>
</comment>
<evidence type="ECO:0000256" key="3">
    <source>
        <dbReference type="ARBA" id="ARBA00022692"/>
    </source>
</evidence>
<evidence type="ECO:0000256" key="7">
    <source>
        <dbReference type="SAM" id="Phobius"/>
    </source>
</evidence>
<keyword evidence="3 7" id="KW-0812">Transmembrane</keyword>
<evidence type="ECO:0000256" key="2">
    <source>
        <dbReference type="ARBA" id="ARBA00008816"/>
    </source>
</evidence>
<evidence type="ECO:0000259" key="8">
    <source>
        <dbReference type="SMART" id="SM00014"/>
    </source>
</evidence>
<evidence type="ECO:0000256" key="6">
    <source>
        <dbReference type="SAM" id="MobiDB-lite"/>
    </source>
</evidence>
<feature type="transmembrane region" description="Helical" evidence="7">
    <location>
        <begin position="268"/>
        <end position="287"/>
    </location>
</feature>
<evidence type="ECO:0000256" key="4">
    <source>
        <dbReference type="ARBA" id="ARBA00022989"/>
    </source>
</evidence>
<feature type="region of interest" description="Disordered" evidence="6">
    <location>
        <begin position="319"/>
        <end position="355"/>
    </location>
</feature>
<dbReference type="PANTHER" id="PTHR10165:SF154">
    <property type="entry name" value="PAP2 DOMAIN PROTEIN (AFU_ORTHOLOGUE AFUA_1G09730)"/>
    <property type="match status" value="1"/>
</dbReference>
<organism evidence="9 10">
    <name type="scientific">Exophiala oligosperma</name>
    <dbReference type="NCBI Taxonomy" id="215243"/>
    <lineage>
        <taxon>Eukaryota</taxon>
        <taxon>Fungi</taxon>
        <taxon>Dikarya</taxon>
        <taxon>Ascomycota</taxon>
        <taxon>Pezizomycotina</taxon>
        <taxon>Eurotiomycetes</taxon>
        <taxon>Chaetothyriomycetidae</taxon>
        <taxon>Chaetothyriales</taxon>
        <taxon>Herpotrichiellaceae</taxon>
        <taxon>Exophiala</taxon>
    </lineage>
</organism>
<name>A0A0D2A9M4_9EURO</name>
<feature type="transmembrane region" description="Helical" evidence="7">
    <location>
        <begin position="59"/>
        <end position="83"/>
    </location>
</feature>
<dbReference type="GO" id="GO:0016020">
    <property type="term" value="C:membrane"/>
    <property type="evidence" value="ECO:0007669"/>
    <property type="project" value="UniProtKB-SubCell"/>
</dbReference>
<dbReference type="HOGENOM" id="CLU_021458_2_0_1"/>
<dbReference type="AlphaFoldDB" id="A0A0D2A9M4"/>
<dbReference type="CDD" id="cd03390">
    <property type="entry name" value="PAP2_containing_1_like"/>
    <property type="match status" value="1"/>
</dbReference>
<dbReference type="InterPro" id="IPR036938">
    <property type="entry name" value="PAP2/HPO_sf"/>
</dbReference>
<keyword evidence="4 7" id="KW-1133">Transmembrane helix</keyword>
<dbReference type="GO" id="GO:0006644">
    <property type="term" value="P:phospholipid metabolic process"/>
    <property type="evidence" value="ECO:0007669"/>
    <property type="project" value="InterPro"/>
</dbReference>
<dbReference type="InterPro" id="IPR043216">
    <property type="entry name" value="PAP-like"/>
</dbReference>
<dbReference type="GO" id="GO:0046839">
    <property type="term" value="P:phospholipid dephosphorylation"/>
    <property type="evidence" value="ECO:0007669"/>
    <property type="project" value="TreeGrafter"/>
</dbReference>
<dbReference type="SMART" id="SM00014">
    <property type="entry name" value="acidPPc"/>
    <property type="match status" value="1"/>
</dbReference>
<sequence>MTAANFSVWFSYILDWGVVVVVAATGGVLNYIDGFHRPFSITDTAIAYPNRPDIVSLPVLIIVALVLPATIIALLNLLTLPVFQPASRPHRFRKTLWEIHVGWLGLCAGLAITLFVTSGLKDMVGKPRPHLLAVCQPDTSRISEFIVGGFGVSLDSEAQALVTSGICQQSDKRRLDDGFAAFPSGHSSFSTAGMVYLSLWLCARFSLTIPYLDLSIDPLRQGSGKRQMIASARSRQAAPPLWQFALAFAPIVAALFICSSRYADFHHAGFDIIFGAVIGSVFGWASFRFYHLPVRRGHGLLTWGPRARRHALIRFKEEDEPAEEGRGAFDYELGSYSSGTAGRQQTSSSSHPILP</sequence>
<dbReference type="EMBL" id="KN847347">
    <property type="protein sequence ID" value="KIW37011.1"/>
    <property type="molecule type" value="Genomic_DNA"/>
</dbReference>
<evidence type="ECO:0000313" key="10">
    <source>
        <dbReference type="Proteomes" id="UP000053342"/>
    </source>
</evidence>
<dbReference type="OrthoDB" id="10030083at2759"/>
<gene>
    <name evidence="9" type="ORF">PV06_10908</name>
</gene>
<feature type="transmembrane region" description="Helical" evidence="7">
    <location>
        <begin position="12"/>
        <end position="32"/>
    </location>
</feature>
<comment type="subcellular location">
    <subcellularLocation>
        <location evidence="1">Membrane</location>
        <topology evidence="1">Multi-pass membrane protein</topology>
    </subcellularLocation>
</comment>
<accession>A0A0D2A9M4</accession>
<feature type="transmembrane region" description="Helical" evidence="7">
    <location>
        <begin position="95"/>
        <end position="116"/>
    </location>
</feature>
<dbReference type="InterPro" id="IPR000326">
    <property type="entry name" value="PAP2/HPO"/>
</dbReference>
<dbReference type="PANTHER" id="PTHR10165">
    <property type="entry name" value="LIPID PHOSPHATE PHOSPHATASE"/>
    <property type="match status" value="1"/>
</dbReference>
<dbReference type="VEuPathDB" id="FungiDB:PV06_10908"/>
<keyword evidence="10" id="KW-1185">Reference proteome</keyword>
<protein>
    <recommendedName>
        <fullName evidence="8">Phosphatidic acid phosphatase type 2/haloperoxidase domain-containing protein</fullName>
    </recommendedName>
</protein>
<dbReference type="RefSeq" id="XP_016257227.1">
    <property type="nucleotide sequence ID" value="XM_016412502.1"/>
</dbReference>
<dbReference type="Gene3D" id="1.20.144.10">
    <property type="entry name" value="Phosphatidic acid phosphatase type 2/haloperoxidase"/>
    <property type="match status" value="1"/>
</dbReference>
<evidence type="ECO:0000256" key="1">
    <source>
        <dbReference type="ARBA" id="ARBA00004141"/>
    </source>
</evidence>